<keyword evidence="2" id="KW-1185">Reference proteome</keyword>
<evidence type="ECO:0000313" key="2">
    <source>
        <dbReference type="Proteomes" id="UP000331127"/>
    </source>
</evidence>
<proteinExistence type="predicted"/>
<evidence type="ECO:0000313" key="1">
    <source>
        <dbReference type="EMBL" id="GES13810.1"/>
    </source>
</evidence>
<name>A0A5M3WYI3_9ACTN</name>
<dbReference type="Proteomes" id="UP000331127">
    <property type="component" value="Unassembled WGS sequence"/>
</dbReference>
<comment type="caution">
    <text evidence="1">The sequence shown here is derived from an EMBL/GenBank/DDBJ whole genome shotgun (WGS) entry which is preliminary data.</text>
</comment>
<organism evidence="1 2">
    <name type="scientific">Acrocarpospora macrocephala</name>
    <dbReference type="NCBI Taxonomy" id="150177"/>
    <lineage>
        <taxon>Bacteria</taxon>
        <taxon>Bacillati</taxon>
        <taxon>Actinomycetota</taxon>
        <taxon>Actinomycetes</taxon>
        <taxon>Streptosporangiales</taxon>
        <taxon>Streptosporangiaceae</taxon>
        <taxon>Acrocarpospora</taxon>
    </lineage>
</organism>
<sequence length="64" mass="6662">MPTPACLAIAVRDALVEAASASRATVKIRSRLPSASFLVGFEFTCQPSVPYVLRIGGASVTVNP</sequence>
<dbReference type="AlphaFoldDB" id="A0A5M3WYI3"/>
<reference evidence="1 2" key="1">
    <citation type="submission" date="2019-10" db="EMBL/GenBank/DDBJ databases">
        <title>Whole genome shotgun sequence of Acrocarpospora macrocephala NBRC 16266.</title>
        <authorList>
            <person name="Ichikawa N."/>
            <person name="Kimura A."/>
            <person name="Kitahashi Y."/>
            <person name="Komaki H."/>
            <person name="Oguchi A."/>
        </authorList>
    </citation>
    <scope>NUCLEOTIDE SEQUENCE [LARGE SCALE GENOMIC DNA]</scope>
    <source>
        <strain evidence="1 2">NBRC 16266</strain>
    </source>
</reference>
<dbReference type="EMBL" id="BLAE01000050">
    <property type="protein sequence ID" value="GES13810.1"/>
    <property type="molecule type" value="Genomic_DNA"/>
</dbReference>
<gene>
    <name evidence="1" type="ORF">Amac_074070</name>
</gene>
<protein>
    <submittedName>
        <fullName evidence="1">Uncharacterized protein</fullName>
    </submittedName>
</protein>
<accession>A0A5M3WYI3</accession>